<reference evidence="3 4" key="1">
    <citation type="submission" date="2018-12" db="EMBL/GenBank/DDBJ databases">
        <title>The genome sequences of Variovorax guangxiensis DSM 27352.</title>
        <authorList>
            <person name="Gao J."/>
            <person name="Sun J."/>
        </authorList>
    </citation>
    <scope>NUCLEOTIDE SEQUENCE [LARGE SCALE GENOMIC DNA]</scope>
    <source>
        <strain evidence="3 4">DSM 27352</strain>
    </source>
</reference>
<dbReference type="Proteomes" id="UP000281118">
    <property type="component" value="Unassembled WGS sequence"/>
</dbReference>
<dbReference type="InterPro" id="IPR036282">
    <property type="entry name" value="Glutathione-S-Trfase_C_sf"/>
</dbReference>
<dbReference type="PANTHER" id="PTHR44051">
    <property type="entry name" value="GLUTATHIONE S-TRANSFERASE-RELATED"/>
    <property type="match status" value="1"/>
</dbReference>
<dbReference type="OrthoDB" id="9797500at2"/>
<evidence type="ECO:0000313" key="3">
    <source>
        <dbReference type="EMBL" id="RUR70761.1"/>
    </source>
</evidence>
<dbReference type="AlphaFoldDB" id="A0A3S0ZDN4"/>
<evidence type="ECO:0000259" key="2">
    <source>
        <dbReference type="PROSITE" id="PS50405"/>
    </source>
</evidence>
<dbReference type="EMBL" id="RXFT01000015">
    <property type="protein sequence ID" value="RUR70761.1"/>
    <property type="molecule type" value="Genomic_DNA"/>
</dbReference>
<feature type="domain" description="GST C-terminal" evidence="2">
    <location>
        <begin position="93"/>
        <end position="217"/>
    </location>
</feature>
<dbReference type="Gene3D" id="3.40.30.10">
    <property type="entry name" value="Glutaredoxin"/>
    <property type="match status" value="1"/>
</dbReference>
<organism evidence="3 4">
    <name type="scientific">Variovorax guangxiensis</name>
    <dbReference type="NCBI Taxonomy" id="1775474"/>
    <lineage>
        <taxon>Bacteria</taxon>
        <taxon>Pseudomonadati</taxon>
        <taxon>Pseudomonadota</taxon>
        <taxon>Betaproteobacteria</taxon>
        <taxon>Burkholderiales</taxon>
        <taxon>Comamonadaceae</taxon>
        <taxon>Variovorax</taxon>
    </lineage>
</organism>
<dbReference type="Pfam" id="PF13417">
    <property type="entry name" value="GST_N_3"/>
    <property type="match status" value="1"/>
</dbReference>
<dbReference type="PANTHER" id="PTHR44051:SF2">
    <property type="entry name" value="HYPOTHETICAL GLUTATHIONE S-TRANSFERASE LIKE PROTEIN"/>
    <property type="match status" value="1"/>
</dbReference>
<keyword evidence="3" id="KW-0808">Transferase</keyword>
<dbReference type="CDD" id="cd03056">
    <property type="entry name" value="GST_N_4"/>
    <property type="match status" value="1"/>
</dbReference>
<sequence>MTTATLKLYDYPLSGNCFKVRQMLAWLGVAYQAVPVDFFPGREHRSAAFLANVNPLGQLPVIDDDGFVLRDAQAILVYLASRHDPQGRWYPADARLRGEVAQWLATADEITRTASAARLHDALGYHHLDIDACRAGARAVFRVLDDHLAERATEGLRWLASAPEATIADLACFPYVALAGEGGISLDEFPALRNWVWDFRHLPGFIGMSGIFPAGPA</sequence>
<dbReference type="InterPro" id="IPR036249">
    <property type="entry name" value="Thioredoxin-like_sf"/>
</dbReference>
<dbReference type="SFLD" id="SFLDG00358">
    <property type="entry name" value="Main_(cytGST)"/>
    <property type="match status" value="1"/>
</dbReference>
<proteinExistence type="predicted"/>
<evidence type="ECO:0000259" key="1">
    <source>
        <dbReference type="PROSITE" id="PS50404"/>
    </source>
</evidence>
<comment type="caution">
    <text evidence="3">The sequence shown here is derived from an EMBL/GenBank/DDBJ whole genome shotgun (WGS) entry which is preliminary data.</text>
</comment>
<dbReference type="RefSeq" id="WP_126024866.1">
    <property type="nucleotide sequence ID" value="NZ_RXFT01000015.1"/>
</dbReference>
<dbReference type="PROSITE" id="PS50404">
    <property type="entry name" value="GST_NTER"/>
    <property type="match status" value="1"/>
</dbReference>
<name>A0A3S0ZDN4_9BURK</name>
<feature type="domain" description="GST N-terminal" evidence="1">
    <location>
        <begin position="4"/>
        <end position="87"/>
    </location>
</feature>
<dbReference type="Gene3D" id="1.20.1050.10">
    <property type="match status" value="1"/>
</dbReference>
<dbReference type="InterPro" id="IPR040079">
    <property type="entry name" value="Glutathione_S-Trfase"/>
</dbReference>
<evidence type="ECO:0000313" key="4">
    <source>
        <dbReference type="Proteomes" id="UP000281118"/>
    </source>
</evidence>
<dbReference type="GO" id="GO:0016740">
    <property type="term" value="F:transferase activity"/>
    <property type="evidence" value="ECO:0007669"/>
    <property type="project" value="UniProtKB-KW"/>
</dbReference>
<dbReference type="PROSITE" id="PS50405">
    <property type="entry name" value="GST_CTER"/>
    <property type="match status" value="1"/>
</dbReference>
<accession>A0A3S0ZDN4</accession>
<dbReference type="SUPFAM" id="SSF52833">
    <property type="entry name" value="Thioredoxin-like"/>
    <property type="match status" value="1"/>
</dbReference>
<dbReference type="InterPro" id="IPR004045">
    <property type="entry name" value="Glutathione_S-Trfase_N"/>
</dbReference>
<dbReference type="SFLD" id="SFLDS00019">
    <property type="entry name" value="Glutathione_Transferase_(cytos"/>
    <property type="match status" value="1"/>
</dbReference>
<dbReference type="SUPFAM" id="SSF47616">
    <property type="entry name" value="GST C-terminal domain-like"/>
    <property type="match status" value="1"/>
</dbReference>
<protein>
    <submittedName>
        <fullName evidence="3">Glutathione S-transferase</fullName>
    </submittedName>
</protein>
<dbReference type="InterPro" id="IPR010987">
    <property type="entry name" value="Glutathione-S-Trfase_C-like"/>
</dbReference>
<gene>
    <name evidence="3" type="ORF">EJP67_27250</name>
</gene>